<proteinExistence type="predicted"/>
<reference evidence="1 2" key="1">
    <citation type="journal article" date="2024" name="Plant J.">
        <title>Genome sequences and population genomics reveal climatic adaptation and genomic divergence between two closely related sweetgum species.</title>
        <authorList>
            <person name="Xu W.Q."/>
            <person name="Ren C.Q."/>
            <person name="Zhang X.Y."/>
            <person name="Comes H.P."/>
            <person name="Liu X.H."/>
            <person name="Li Y.G."/>
            <person name="Kettle C.J."/>
            <person name="Jalonen R."/>
            <person name="Gaisberger H."/>
            <person name="Ma Y.Z."/>
            <person name="Qiu Y.X."/>
        </authorList>
    </citation>
    <scope>NUCLEOTIDE SEQUENCE [LARGE SCALE GENOMIC DNA]</scope>
    <source>
        <strain evidence="1">Hangzhou</strain>
    </source>
</reference>
<organism evidence="1 2">
    <name type="scientific">Liquidambar formosana</name>
    <name type="common">Formosan gum</name>
    <dbReference type="NCBI Taxonomy" id="63359"/>
    <lineage>
        <taxon>Eukaryota</taxon>
        <taxon>Viridiplantae</taxon>
        <taxon>Streptophyta</taxon>
        <taxon>Embryophyta</taxon>
        <taxon>Tracheophyta</taxon>
        <taxon>Spermatophyta</taxon>
        <taxon>Magnoliopsida</taxon>
        <taxon>eudicotyledons</taxon>
        <taxon>Gunneridae</taxon>
        <taxon>Pentapetalae</taxon>
        <taxon>Saxifragales</taxon>
        <taxon>Altingiaceae</taxon>
        <taxon>Liquidambar</taxon>
    </lineage>
</organism>
<dbReference type="AlphaFoldDB" id="A0AAP0N8Y2"/>
<evidence type="ECO:0000313" key="1">
    <source>
        <dbReference type="EMBL" id="KAK9266874.1"/>
    </source>
</evidence>
<evidence type="ECO:0008006" key="3">
    <source>
        <dbReference type="Google" id="ProtNLM"/>
    </source>
</evidence>
<comment type="caution">
    <text evidence="1">The sequence shown here is derived from an EMBL/GenBank/DDBJ whole genome shotgun (WGS) entry which is preliminary data.</text>
</comment>
<gene>
    <name evidence="1" type="ORF">L1049_027133</name>
</gene>
<keyword evidence="2" id="KW-1185">Reference proteome</keyword>
<dbReference type="Proteomes" id="UP001415857">
    <property type="component" value="Unassembled WGS sequence"/>
</dbReference>
<name>A0AAP0N8Y2_LIQFO</name>
<evidence type="ECO:0000313" key="2">
    <source>
        <dbReference type="Proteomes" id="UP001415857"/>
    </source>
</evidence>
<dbReference type="EMBL" id="JBBPBK010000048">
    <property type="protein sequence ID" value="KAK9266874.1"/>
    <property type="molecule type" value="Genomic_DNA"/>
</dbReference>
<accession>A0AAP0N8Y2</accession>
<protein>
    <recommendedName>
        <fullName evidence="3">Retrotransposon Copia-like N-terminal domain-containing protein</fullName>
    </recommendedName>
</protein>
<sequence length="123" mass="13416">MAESTATSSETPLVDSNTASVDSTKALISINAAAQLPLKLTSMNYPSWRAQFNALLFGYDLMGYMDGSQSCPPKAWDSPQLCLLYLLDAPRSTLVACYPRLYLALCHNSHCFCQNLAASLEQT</sequence>